<evidence type="ECO:0000313" key="1">
    <source>
        <dbReference type="EMBL" id="RAW86106.1"/>
    </source>
</evidence>
<proteinExistence type="predicted"/>
<reference evidence="1 2" key="1">
    <citation type="journal article" date="2018" name="Int. J. Syst. Evol. Microbiol.">
        <title>Whole-genome-based revisit of Photorhabdus phylogeny: proposal for the elevation of most Photorhabdus subspecies to the species level and description of one novel species Photorhabdus bodei sp. nov., and one novel subspecies Photorhabdus laumondii subsp. clarkei subsp. nov.</title>
        <authorList>
            <person name="Machado R.A.R."/>
            <person name="Wuthrich D."/>
            <person name="Kuhnert P."/>
            <person name="Arce C.C.M."/>
            <person name="Thonen L."/>
            <person name="Ruiz C."/>
            <person name="Zhang X."/>
            <person name="Robert C.A.M."/>
            <person name="Karimi J."/>
            <person name="Kamali S."/>
            <person name="Ma J."/>
            <person name="Bruggmann R."/>
            <person name="Erb M."/>
        </authorList>
    </citation>
    <scope>NUCLEOTIDE SEQUENCE [LARGE SCALE GENOMIC DNA]</scope>
    <source>
        <strain evidence="1 2">BOJ-47</strain>
    </source>
</reference>
<comment type="caution">
    <text evidence="1">The sequence shown here is derived from an EMBL/GenBank/DDBJ whole genome shotgun (WGS) entry which is preliminary data.</text>
</comment>
<dbReference type="EMBL" id="NSCI01000031">
    <property type="protein sequence ID" value="RAW86106.1"/>
    <property type="molecule type" value="Genomic_DNA"/>
</dbReference>
<gene>
    <name evidence="1" type="ORF">CKY01_18315</name>
</gene>
<dbReference type="RefSeq" id="WP_113026702.1">
    <property type="nucleotide sequence ID" value="NZ_CAWNWQ010000031.1"/>
</dbReference>
<accession>A0A329VC01</accession>
<evidence type="ECO:0000313" key="2">
    <source>
        <dbReference type="Proteomes" id="UP000250870"/>
    </source>
</evidence>
<name>A0A329VC01_9GAMM</name>
<protein>
    <submittedName>
        <fullName evidence="1">Uncharacterized protein</fullName>
    </submittedName>
</protein>
<dbReference type="AlphaFoldDB" id="A0A329VC01"/>
<organism evidence="1 2">
    <name type="scientific">Photorhabdus laumondii subsp. clarkei</name>
    <dbReference type="NCBI Taxonomy" id="2029685"/>
    <lineage>
        <taxon>Bacteria</taxon>
        <taxon>Pseudomonadati</taxon>
        <taxon>Pseudomonadota</taxon>
        <taxon>Gammaproteobacteria</taxon>
        <taxon>Enterobacterales</taxon>
        <taxon>Morganellaceae</taxon>
        <taxon>Photorhabdus</taxon>
    </lineage>
</organism>
<sequence length="446" mass="50592">MNKRECGNQDILIELEKRGFILPKKIIPFLDKKLSHYLLETVNVQLSSAANNALNDFLGVLERYLLKFGLESQKICYALAKTPVLQQADHSNLLLDQETFLNNFIYGLSLGLNGNNIGLTLQCSTVSCLTNRNPIKGPTFLKIRGKSIALVDLSKRSLKNTSFCSLPKPFTFKITGNFDEENNIINQFLQKIDGLTFPSAELAYALINAEIGNLIAKETGTHIYFIDEYFTNELVVSHIKNRGSLVYNLIFDEDIREKFLNNRNTFINSHENKILGNNQSDFFWLNLGGKLKPLKILNRGSILVFREYDSHSNEIKLSAYELINYLIEGRFFCDRFLGYIVRCLVSGIRALGGTSQQDSVEHYLEIIRRTDNEISFLNEKDKTVIFRDKASMLSGSALIEIRDDLYKVLDNLNPDSDLSGLSSLLLSNTVRSSIGEFTCADYLLNR</sequence>
<dbReference type="Proteomes" id="UP000250870">
    <property type="component" value="Unassembled WGS sequence"/>
</dbReference>